<dbReference type="Pfam" id="PF06374">
    <property type="entry name" value="NDUF_C2"/>
    <property type="match status" value="1"/>
</dbReference>
<comment type="similarity">
    <text evidence="2 11">Belongs to the complex I NDUFC2 subunit family.</text>
</comment>
<evidence type="ECO:0000256" key="7">
    <source>
        <dbReference type="ARBA" id="ARBA00022982"/>
    </source>
</evidence>
<evidence type="ECO:0000256" key="4">
    <source>
        <dbReference type="ARBA" id="ARBA00022660"/>
    </source>
</evidence>
<keyword evidence="4 11" id="KW-0679">Respiratory chain</keyword>
<dbReference type="GO" id="GO:0005743">
    <property type="term" value="C:mitochondrial inner membrane"/>
    <property type="evidence" value="ECO:0007669"/>
    <property type="project" value="UniProtKB-SubCell"/>
</dbReference>
<dbReference type="GO" id="GO:0006120">
    <property type="term" value="P:mitochondrial electron transport, NADH to ubiquinone"/>
    <property type="evidence" value="ECO:0007669"/>
    <property type="project" value="InterPro"/>
</dbReference>
<reference evidence="13" key="1">
    <citation type="submission" date="2013-02" db="EMBL/GenBank/DDBJ databases">
        <authorList>
            <person name="Hughes D."/>
        </authorList>
    </citation>
    <scope>NUCLEOTIDE SEQUENCE</scope>
    <source>
        <strain>Durham</strain>
        <strain evidence="13">NC isolate 2 -- Noor lab</strain>
    </source>
</reference>
<dbReference type="PIRSF" id="PIRSF017834">
    <property type="entry name" value="NADH-UbQ_OxRdtase_b14.5b"/>
    <property type="match status" value="1"/>
</dbReference>
<dbReference type="InterPro" id="IPR009423">
    <property type="entry name" value="NDUC2"/>
</dbReference>
<evidence type="ECO:0000256" key="9">
    <source>
        <dbReference type="ARBA" id="ARBA00023128"/>
    </source>
</evidence>
<keyword evidence="8" id="KW-1133">Transmembrane helix</keyword>
<dbReference type="AlphaFoldDB" id="T1GTF6"/>
<accession>T1GTF6</accession>
<keyword evidence="6 11" id="KW-0999">Mitochondrion inner membrane</keyword>
<evidence type="ECO:0000256" key="10">
    <source>
        <dbReference type="ARBA" id="ARBA00023136"/>
    </source>
</evidence>
<keyword evidence="3 11" id="KW-0813">Transport</keyword>
<comment type="subcellular location">
    <subcellularLocation>
        <location evidence="1">Mitochondrion inner membrane</location>
        <topology evidence="1">Single-pass membrane protein</topology>
        <orientation evidence="1">Matrix side</orientation>
    </subcellularLocation>
</comment>
<dbReference type="STRING" id="36166.T1GTF6"/>
<dbReference type="EMBL" id="CAQQ02067388">
    <property type="status" value="NOT_ANNOTATED_CDS"/>
    <property type="molecule type" value="Genomic_DNA"/>
</dbReference>
<evidence type="ECO:0000256" key="6">
    <source>
        <dbReference type="ARBA" id="ARBA00022792"/>
    </source>
</evidence>
<evidence type="ECO:0000256" key="8">
    <source>
        <dbReference type="ARBA" id="ARBA00022989"/>
    </source>
</evidence>
<keyword evidence="9 11" id="KW-0496">Mitochondrion</keyword>
<name>T1GTF6_MEGSC</name>
<proteinExistence type="inferred from homology"/>
<evidence type="ECO:0000256" key="1">
    <source>
        <dbReference type="ARBA" id="ARBA00004298"/>
    </source>
</evidence>
<evidence type="ECO:0000256" key="2">
    <source>
        <dbReference type="ARBA" id="ARBA00008674"/>
    </source>
</evidence>
<evidence type="ECO:0000256" key="11">
    <source>
        <dbReference type="PIRNR" id="PIRNR017834"/>
    </source>
</evidence>
<evidence type="ECO:0000256" key="3">
    <source>
        <dbReference type="ARBA" id="ARBA00022448"/>
    </source>
</evidence>
<keyword evidence="13" id="KW-1185">Reference proteome</keyword>
<dbReference type="PANTHER" id="PTHR13099:SF0">
    <property type="entry name" value="NADH DEHYDROGENASE [UBIQUINONE] 1 SUBUNIT C2-RELATED"/>
    <property type="match status" value="1"/>
</dbReference>
<dbReference type="OMA" id="PIWNPMA"/>
<reference evidence="12" key="2">
    <citation type="submission" date="2015-06" db="UniProtKB">
        <authorList>
            <consortium name="EnsemblMetazoa"/>
        </authorList>
    </citation>
    <scope>IDENTIFICATION</scope>
</reference>
<keyword evidence="5" id="KW-0812">Transmembrane</keyword>
<evidence type="ECO:0000313" key="12">
    <source>
        <dbReference type="EnsemblMetazoa" id="MESCA006986-PA"/>
    </source>
</evidence>
<protein>
    <recommendedName>
        <fullName evidence="11">NADH dehydrogenase [ubiquinone] 1 subunit C2</fullName>
    </recommendedName>
</protein>
<comment type="function">
    <text evidence="11">Accessory subunit of the mitochondrial membrane respiratory chain NADH dehydrogenase (Complex I), that is believed not to be involved in catalysis. Complex I functions in the transfer of electrons from NADH to the respiratory chain. The immediate electron acceptor for the enzyme is believed to be ubiquinone.</text>
</comment>
<evidence type="ECO:0000256" key="5">
    <source>
        <dbReference type="ARBA" id="ARBA00022692"/>
    </source>
</evidence>
<keyword evidence="10 11" id="KW-0472">Membrane</keyword>
<evidence type="ECO:0000313" key="13">
    <source>
        <dbReference type="Proteomes" id="UP000015102"/>
    </source>
</evidence>
<dbReference type="HOGENOM" id="CLU_160193_0_0_1"/>
<dbReference type="Proteomes" id="UP000015102">
    <property type="component" value="Unassembled WGS sequence"/>
</dbReference>
<keyword evidence="7 11" id="KW-0249">Electron transport</keyword>
<sequence length="113" mass="12711">MNDPLELLENKNNRIPSFLSDKYNPVGCGLLGVGAATFINWALRRPLLSGVQKHIILGVGGVLLGSWLEEKRVAHFAEKDAVLRHYVQLHPDDFPVKPRVKFADVLESWTPIR</sequence>
<organism evidence="12 13">
    <name type="scientific">Megaselia scalaris</name>
    <name type="common">Humpbacked fly</name>
    <name type="synonym">Phora scalaris</name>
    <dbReference type="NCBI Taxonomy" id="36166"/>
    <lineage>
        <taxon>Eukaryota</taxon>
        <taxon>Metazoa</taxon>
        <taxon>Ecdysozoa</taxon>
        <taxon>Arthropoda</taxon>
        <taxon>Hexapoda</taxon>
        <taxon>Insecta</taxon>
        <taxon>Pterygota</taxon>
        <taxon>Neoptera</taxon>
        <taxon>Endopterygota</taxon>
        <taxon>Diptera</taxon>
        <taxon>Brachycera</taxon>
        <taxon>Muscomorpha</taxon>
        <taxon>Platypezoidea</taxon>
        <taxon>Phoridae</taxon>
        <taxon>Megaseliini</taxon>
        <taxon>Megaselia</taxon>
    </lineage>
</organism>
<dbReference type="EnsemblMetazoa" id="MESCA006986-RA">
    <property type="protein sequence ID" value="MESCA006986-PA"/>
    <property type="gene ID" value="MESCA006986"/>
</dbReference>
<dbReference type="PANTHER" id="PTHR13099">
    <property type="entry name" value="NADH-UBIQUINONE OXIDOREDUCTASE SUBUNIT B14.5B"/>
    <property type="match status" value="1"/>
</dbReference>